<protein>
    <submittedName>
        <fullName evidence="1">Uncharacterized protein</fullName>
    </submittedName>
</protein>
<accession>A0ABX1CQ77</accession>
<keyword evidence="2" id="KW-1185">Reference proteome</keyword>
<proteinExistence type="predicted"/>
<comment type="caution">
    <text evidence="1">The sequence shown here is derived from an EMBL/GenBank/DDBJ whole genome shotgun (WGS) entry which is preliminary data.</text>
</comment>
<gene>
    <name evidence="1" type="ORF">HBH26_15860</name>
</gene>
<reference evidence="1 2" key="1">
    <citation type="submission" date="2020-03" db="EMBL/GenBank/DDBJ databases">
        <authorList>
            <person name="Wang L."/>
            <person name="He N."/>
            <person name="Li Y."/>
            <person name="Fang Y."/>
            <person name="Zhang F."/>
        </authorList>
    </citation>
    <scope>NUCLEOTIDE SEQUENCE [LARGE SCALE GENOMIC DNA]</scope>
    <source>
        <strain evidence="1 2">36D10-4-7</strain>
    </source>
</reference>
<evidence type="ECO:0000313" key="2">
    <source>
        <dbReference type="Proteomes" id="UP000732399"/>
    </source>
</evidence>
<dbReference type="Proteomes" id="UP000732399">
    <property type="component" value="Unassembled WGS sequence"/>
</dbReference>
<dbReference type="EMBL" id="JAAVJH010000012">
    <property type="protein sequence ID" value="NJR80059.1"/>
    <property type="molecule type" value="Genomic_DNA"/>
</dbReference>
<name>A0ABX1CQ77_9SPHN</name>
<organism evidence="1 2">
    <name type="scientific">Sphingomonas corticis</name>
    <dbReference type="NCBI Taxonomy" id="2722791"/>
    <lineage>
        <taxon>Bacteria</taxon>
        <taxon>Pseudomonadati</taxon>
        <taxon>Pseudomonadota</taxon>
        <taxon>Alphaproteobacteria</taxon>
        <taxon>Sphingomonadales</taxon>
        <taxon>Sphingomonadaceae</taxon>
        <taxon>Sphingomonas</taxon>
    </lineage>
</organism>
<evidence type="ECO:0000313" key="1">
    <source>
        <dbReference type="EMBL" id="NJR80059.1"/>
    </source>
</evidence>
<dbReference type="RefSeq" id="WP_168135616.1">
    <property type="nucleotide sequence ID" value="NZ_JAAVJH010000012.1"/>
</dbReference>
<sequence>MQIVIHTSDAEALAQALIPLNVSLEAPRRLHPDRWTTTAIVDIHVLPVAPGGPPAGVYIGGDERIQAALVDTPVDDGGARDVPLVDVGCIKVVAAVQPVPISPDREDEYMFGIVLKELAAPIRVAMARNGHSNARIAGHLLLAEAGVRLAEDGRWLHALVVDGPPSADLSDLREAFPEEQFYKRFTVVNSSILPKESLARIDQLACWLDEIAPAEG</sequence>